<protein>
    <submittedName>
        <fullName evidence="4">Paramyosin-like isoform X1</fullName>
    </submittedName>
</protein>
<evidence type="ECO:0000256" key="1">
    <source>
        <dbReference type="SAM" id="Coils"/>
    </source>
</evidence>
<dbReference type="Pfam" id="PF21007">
    <property type="entry name" value="FBF1"/>
    <property type="match status" value="1"/>
</dbReference>
<feature type="domain" description="Fas-binding factor 1 C-terminal" evidence="3">
    <location>
        <begin position="500"/>
        <end position="924"/>
    </location>
</feature>
<dbReference type="InterPro" id="IPR049390">
    <property type="entry name" value="FBF1_C"/>
</dbReference>
<dbReference type="EMBL" id="JAYRBN010000075">
    <property type="protein sequence ID" value="KAL2733020.1"/>
    <property type="molecule type" value="Genomic_DNA"/>
</dbReference>
<organism evidence="4 5">
    <name type="scientific">Vespula maculifrons</name>
    <name type="common">Eastern yellow jacket</name>
    <name type="synonym">Wasp</name>
    <dbReference type="NCBI Taxonomy" id="7453"/>
    <lineage>
        <taxon>Eukaryota</taxon>
        <taxon>Metazoa</taxon>
        <taxon>Ecdysozoa</taxon>
        <taxon>Arthropoda</taxon>
        <taxon>Hexapoda</taxon>
        <taxon>Insecta</taxon>
        <taxon>Pterygota</taxon>
        <taxon>Neoptera</taxon>
        <taxon>Endopterygota</taxon>
        <taxon>Hymenoptera</taxon>
        <taxon>Apocrita</taxon>
        <taxon>Aculeata</taxon>
        <taxon>Vespoidea</taxon>
        <taxon>Vespidae</taxon>
        <taxon>Vespinae</taxon>
        <taxon>Vespula</taxon>
    </lineage>
</organism>
<evidence type="ECO:0000259" key="3">
    <source>
        <dbReference type="Pfam" id="PF21007"/>
    </source>
</evidence>
<evidence type="ECO:0000313" key="5">
    <source>
        <dbReference type="Proteomes" id="UP001607303"/>
    </source>
</evidence>
<evidence type="ECO:0000256" key="2">
    <source>
        <dbReference type="SAM" id="MobiDB-lite"/>
    </source>
</evidence>
<name>A0ABD2BK71_VESMC</name>
<dbReference type="AlphaFoldDB" id="A0ABD2BK71"/>
<dbReference type="Proteomes" id="UP001607303">
    <property type="component" value="Unassembled WGS sequence"/>
</dbReference>
<dbReference type="InterPro" id="IPR033561">
    <property type="entry name" value="FBF1"/>
</dbReference>
<sequence>MADLSDDSDINPEEIARIVEDIDNLDNDLLNSSFKKASRTKIDTEDSTLLNNTDIKKKVLFKDFNKDDPLADLISDEEEIPLKQKNVITQNAKSTLMESLFGIKTITSSASSIRSSDRPIHPLSDVSTDNINLVKSSLNQDSQLNLKDESIISENKPLKQVNIHKTQSTSYINDGTTASSLNKLKSATGKSQKSLLIEDLFGNRQHSTSIQNINSQQTLDSLGTKTITEYTADVIKEDNSIKSTMLGYAPTVSVPRESRRGRKTSSIIHDPLGLLSSPQAEYTSELISKKTETAEDSNKKKSANQNLPEWLGGTKTSDNKKLQEVEQSSLHNIEQDITQQNPSFENTQIRHNYTSKAIETDNDDMNNTAVRDEELPILIGTQFDQHAAIMTMQQQEHELRTATTLSHQNDQLSKLIETQKYKLTEQEKQFNMLIKKQMDRQILLEAQMRQQQERINHYIQTLMAQPTSLPIPINFSMNQTTEDTKEEDTKVVLEKSIDKLESEKLYLENILKSLNERHEYELIIHEDSQITFLQETMDKLEKRFRHEIETLQNDYELQIEKIKAEKIQIEMAYKEEIENLKKEHVKSIQEIYERHSINIHILQKEHSQTLENISRAKECENLAVTAVTTLKSDMEEMLHKTSILITNIKTVHEKLKKKDEKIDKTKDEYLKLEKEYLEAERQSTERQKGILEEERKEIVESMKKLELQFVQLTSDIQKRSLQYDEAEERLKTKEQTLTKEREIFEQKVIWEHKHLESLKDAWIKEQERQLGLIAQEREAVVTERAKLEVFDRLKCDDMAKAELEAAIKAAQNANNRANQERLKWQEKIRELEIQQQQIQGKENELILRAKELENLTQSALTKRDEGIKALKQAHQIDNQHKERLGQLQLQLEVLAQRETKIASEKLHLARERLALRTSQTEKPVKDIKANIHSTYEDGSAVLSELPTSQVIPSYMDIIDPQLIMLKLNLDDQLDITNKCLETIGI</sequence>
<comment type="caution">
    <text evidence="4">The sequence shown here is derived from an EMBL/GenBank/DDBJ whole genome shotgun (WGS) entry which is preliminary data.</text>
</comment>
<reference evidence="4 5" key="1">
    <citation type="journal article" date="2024" name="Ann. Entomol. Soc. Am.">
        <title>Genomic analyses of the southern and eastern yellowjacket wasps (Hymenoptera: Vespidae) reveal evolutionary signatures of social life.</title>
        <authorList>
            <person name="Catto M.A."/>
            <person name="Caine P.B."/>
            <person name="Orr S.E."/>
            <person name="Hunt B.G."/>
            <person name="Goodisman M.A.D."/>
        </authorList>
    </citation>
    <scope>NUCLEOTIDE SEQUENCE [LARGE SCALE GENOMIC DNA]</scope>
    <source>
        <strain evidence="4">232</strain>
        <tissue evidence="4">Head and thorax</tissue>
    </source>
</reference>
<feature type="coiled-coil region" evidence="1">
    <location>
        <begin position="800"/>
        <end position="841"/>
    </location>
</feature>
<dbReference type="PANTHER" id="PTHR33689:SF1">
    <property type="entry name" value="FAS-BINDING FACTOR 1"/>
    <property type="match status" value="1"/>
</dbReference>
<feature type="coiled-coil region" evidence="1">
    <location>
        <begin position="545"/>
        <end position="590"/>
    </location>
</feature>
<evidence type="ECO:0000313" key="4">
    <source>
        <dbReference type="EMBL" id="KAL2733020.1"/>
    </source>
</evidence>
<proteinExistence type="predicted"/>
<keyword evidence="5" id="KW-1185">Reference proteome</keyword>
<dbReference type="PANTHER" id="PTHR33689">
    <property type="entry name" value="FAS-BINDING FACTOR 1"/>
    <property type="match status" value="1"/>
</dbReference>
<accession>A0ABD2BK71</accession>
<gene>
    <name evidence="4" type="ORF">V1477_015261</name>
</gene>
<feature type="region of interest" description="Disordered" evidence="2">
    <location>
        <begin position="290"/>
        <end position="322"/>
    </location>
</feature>
<keyword evidence="1" id="KW-0175">Coiled coil</keyword>
<feature type="coiled-coil region" evidence="1">
    <location>
        <begin position="648"/>
        <end position="743"/>
    </location>
</feature>
<feature type="compositionally biased region" description="Basic and acidic residues" evidence="2">
    <location>
        <begin position="290"/>
        <end position="299"/>
    </location>
</feature>